<feature type="region of interest" description="Disordered" evidence="1">
    <location>
        <begin position="299"/>
        <end position="319"/>
    </location>
</feature>
<evidence type="ECO:0000256" key="1">
    <source>
        <dbReference type="SAM" id="MobiDB-lite"/>
    </source>
</evidence>
<reference evidence="3" key="1">
    <citation type="journal article" date="2023" name="Insect Mol. Biol.">
        <title>Genome sequencing provides insights into the evolution of gene families encoding plant cell wall-degrading enzymes in longhorned beetles.</title>
        <authorList>
            <person name="Shin N.R."/>
            <person name="Okamura Y."/>
            <person name="Kirsch R."/>
            <person name="Pauchet Y."/>
        </authorList>
    </citation>
    <scope>NUCLEOTIDE SEQUENCE</scope>
    <source>
        <strain evidence="3">RBIC_L_NR</strain>
    </source>
</reference>
<keyword evidence="4" id="KW-1185">Reference proteome</keyword>
<sequence length="461" mass="52943">MKSDVFYQYVANGLNPWIQSQNNIQKPVLFLVDGHRSHMSVELSKFCDDNDIILYALPPNSTHIMQPADVGLFKPLKEYWRQAVRNCQNDHEGKSVTKIEFATVFEEALNNQNISNHIRNAFRRCGLFPYNPDAVDYTKCVQNTLEQIQPIENMEQEASNSDDFKTTYKVLNNLRSNILERVDEVDWLVKELKTYEEKILSNKRELEENEILNEPSGFVEYDINEDGYLSLVKEKEPKINILRVDIIPPENHPQPIILAADDRGVIKLDIKNKNKEHKSSDIISSENDLQANLGIPAIDENNKIQSEKENNNSKEPKTSDIIYPEFDLQNTGDELSISALEKKHITLEAEKSIYFKFSDQNNSGDTNISEDPNIKIKDKNQTDQIMILKELKTNNLNTTEDQPSASRSGCKPKVNLFDSHLKLPKLLEKTKRDKSGPSTSAILAEAWISYYIQKENIKLEK</sequence>
<dbReference type="InterPro" id="IPR050863">
    <property type="entry name" value="CenT-Element_Derived"/>
</dbReference>
<dbReference type="PANTHER" id="PTHR19303">
    <property type="entry name" value="TRANSPOSON"/>
    <property type="match status" value="1"/>
</dbReference>
<feature type="compositionally biased region" description="Basic and acidic residues" evidence="1">
    <location>
        <begin position="300"/>
        <end position="318"/>
    </location>
</feature>
<accession>A0AAV8XII8</accession>
<proteinExistence type="predicted"/>
<gene>
    <name evidence="3" type="ORF">NQ314_011540</name>
</gene>
<dbReference type="GO" id="GO:0005634">
    <property type="term" value="C:nucleus"/>
    <property type="evidence" value="ECO:0007669"/>
    <property type="project" value="TreeGrafter"/>
</dbReference>
<name>A0AAV8XII8_9CUCU</name>
<evidence type="ECO:0000313" key="3">
    <source>
        <dbReference type="EMBL" id="KAJ8938288.1"/>
    </source>
</evidence>
<dbReference type="Gene3D" id="3.30.420.10">
    <property type="entry name" value="Ribonuclease H-like superfamily/Ribonuclease H"/>
    <property type="match status" value="1"/>
</dbReference>
<dbReference type="InterPro" id="IPR004875">
    <property type="entry name" value="DDE_SF_endonuclease_dom"/>
</dbReference>
<dbReference type="GO" id="GO:0003677">
    <property type="term" value="F:DNA binding"/>
    <property type="evidence" value="ECO:0007669"/>
    <property type="project" value="TreeGrafter"/>
</dbReference>
<dbReference type="PANTHER" id="PTHR19303:SF71">
    <property type="entry name" value="ZINC FINGER PHD-TYPE DOMAIN-CONTAINING PROTEIN"/>
    <property type="match status" value="1"/>
</dbReference>
<dbReference type="InterPro" id="IPR036397">
    <property type="entry name" value="RNaseH_sf"/>
</dbReference>
<protein>
    <recommendedName>
        <fullName evidence="2">DDE-1 domain-containing protein</fullName>
    </recommendedName>
</protein>
<dbReference type="AlphaFoldDB" id="A0AAV8XII8"/>
<organism evidence="3 4">
    <name type="scientific">Rhamnusium bicolor</name>
    <dbReference type="NCBI Taxonomy" id="1586634"/>
    <lineage>
        <taxon>Eukaryota</taxon>
        <taxon>Metazoa</taxon>
        <taxon>Ecdysozoa</taxon>
        <taxon>Arthropoda</taxon>
        <taxon>Hexapoda</taxon>
        <taxon>Insecta</taxon>
        <taxon>Pterygota</taxon>
        <taxon>Neoptera</taxon>
        <taxon>Endopterygota</taxon>
        <taxon>Coleoptera</taxon>
        <taxon>Polyphaga</taxon>
        <taxon>Cucujiformia</taxon>
        <taxon>Chrysomeloidea</taxon>
        <taxon>Cerambycidae</taxon>
        <taxon>Lepturinae</taxon>
        <taxon>Rhagiini</taxon>
        <taxon>Rhamnusium</taxon>
    </lineage>
</organism>
<dbReference type="Proteomes" id="UP001162156">
    <property type="component" value="Unassembled WGS sequence"/>
</dbReference>
<dbReference type="Pfam" id="PF03184">
    <property type="entry name" value="DDE_1"/>
    <property type="match status" value="1"/>
</dbReference>
<evidence type="ECO:0000259" key="2">
    <source>
        <dbReference type="Pfam" id="PF03184"/>
    </source>
</evidence>
<comment type="caution">
    <text evidence="3">The sequence shown here is derived from an EMBL/GenBank/DDBJ whole genome shotgun (WGS) entry which is preliminary data.</text>
</comment>
<evidence type="ECO:0000313" key="4">
    <source>
        <dbReference type="Proteomes" id="UP001162156"/>
    </source>
</evidence>
<dbReference type="EMBL" id="JANEYF010003206">
    <property type="protein sequence ID" value="KAJ8938288.1"/>
    <property type="molecule type" value="Genomic_DNA"/>
</dbReference>
<feature type="domain" description="DDE-1" evidence="2">
    <location>
        <begin position="3"/>
        <end position="88"/>
    </location>
</feature>